<evidence type="ECO:0000256" key="4">
    <source>
        <dbReference type="PROSITE-ProRule" id="PRU01251"/>
    </source>
</evidence>
<dbReference type="Gene3D" id="1.10.1780.10">
    <property type="entry name" value="Clp, N-terminal domain"/>
    <property type="match status" value="1"/>
</dbReference>
<dbReference type="AlphaFoldDB" id="A0A660S7T2"/>
<feature type="domain" description="Clp R" evidence="5">
    <location>
        <begin position="1"/>
        <end position="72"/>
    </location>
</feature>
<dbReference type="SMART" id="SM00382">
    <property type="entry name" value="AAA"/>
    <property type="match status" value="1"/>
</dbReference>
<dbReference type="FunFam" id="3.40.50.300:FF:000010">
    <property type="entry name" value="Chaperone clpB 1, putative"/>
    <property type="match status" value="1"/>
</dbReference>
<dbReference type="GO" id="GO:0005524">
    <property type="term" value="F:ATP binding"/>
    <property type="evidence" value="ECO:0007669"/>
    <property type="project" value="UniProtKB-KW"/>
</dbReference>
<evidence type="ECO:0000256" key="3">
    <source>
        <dbReference type="ARBA" id="ARBA00022840"/>
    </source>
</evidence>
<keyword evidence="3 6" id="KW-0067">ATP-binding</keyword>
<dbReference type="PANTHER" id="PTHR11638:SF175">
    <property type="entry name" value="ATP-DEPENDENT CLP PROTEASE, ATP-BINDING SUBUNIT CLPC"/>
    <property type="match status" value="1"/>
</dbReference>
<dbReference type="GO" id="GO:0008233">
    <property type="term" value="F:peptidase activity"/>
    <property type="evidence" value="ECO:0007669"/>
    <property type="project" value="UniProtKB-KW"/>
</dbReference>
<dbReference type="InterPro" id="IPR004176">
    <property type="entry name" value="Clp_R_N"/>
</dbReference>
<keyword evidence="6" id="KW-0378">Hydrolase</keyword>
<dbReference type="PANTHER" id="PTHR11638">
    <property type="entry name" value="ATP-DEPENDENT CLP PROTEASE"/>
    <property type="match status" value="1"/>
</dbReference>
<evidence type="ECO:0000313" key="7">
    <source>
        <dbReference type="Proteomes" id="UP000282321"/>
    </source>
</evidence>
<evidence type="ECO:0000259" key="5">
    <source>
        <dbReference type="PROSITE" id="PS51903"/>
    </source>
</evidence>
<organism evidence="6 7">
    <name type="scientific">candidate division TA06 bacterium</name>
    <dbReference type="NCBI Taxonomy" id="2250710"/>
    <lineage>
        <taxon>Bacteria</taxon>
        <taxon>Bacteria division TA06</taxon>
    </lineage>
</organism>
<keyword evidence="1 4" id="KW-0677">Repeat</keyword>
<keyword evidence="2" id="KW-0547">Nucleotide-binding</keyword>
<dbReference type="GO" id="GO:0016887">
    <property type="term" value="F:ATP hydrolysis activity"/>
    <property type="evidence" value="ECO:0007669"/>
    <property type="project" value="InterPro"/>
</dbReference>
<evidence type="ECO:0000256" key="1">
    <source>
        <dbReference type="ARBA" id="ARBA00022737"/>
    </source>
</evidence>
<dbReference type="EMBL" id="QNBC01000053">
    <property type="protein sequence ID" value="RKX66183.1"/>
    <property type="molecule type" value="Genomic_DNA"/>
</dbReference>
<dbReference type="Proteomes" id="UP000282321">
    <property type="component" value="Unassembled WGS sequence"/>
</dbReference>
<dbReference type="Gene3D" id="3.40.50.300">
    <property type="entry name" value="P-loop containing nucleotide triphosphate hydrolases"/>
    <property type="match status" value="1"/>
</dbReference>
<accession>A0A660S7T2</accession>
<dbReference type="InterPro" id="IPR027417">
    <property type="entry name" value="P-loop_NTPase"/>
</dbReference>
<feature type="non-terminal residue" evidence="6">
    <location>
        <position position="363"/>
    </location>
</feature>
<dbReference type="Pfam" id="PF02861">
    <property type="entry name" value="Clp_N"/>
    <property type="match status" value="1"/>
</dbReference>
<name>A0A660S7T2_UNCT6</name>
<dbReference type="SUPFAM" id="SSF52540">
    <property type="entry name" value="P-loop containing nucleoside triphosphate hydrolases"/>
    <property type="match status" value="1"/>
</dbReference>
<comment type="caution">
    <text evidence="6">The sequence shown here is derived from an EMBL/GenBank/DDBJ whole genome shotgun (WGS) entry which is preliminary data.</text>
</comment>
<dbReference type="GO" id="GO:0034605">
    <property type="term" value="P:cellular response to heat"/>
    <property type="evidence" value="ECO:0007669"/>
    <property type="project" value="TreeGrafter"/>
</dbReference>
<dbReference type="CDD" id="cd00009">
    <property type="entry name" value="AAA"/>
    <property type="match status" value="1"/>
</dbReference>
<dbReference type="PROSITE" id="PS51903">
    <property type="entry name" value="CLP_R"/>
    <property type="match status" value="1"/>
</dbReference>
<dbReference type="InterPro" id="IPR036628">
    <property type="entry name" value="Clp_N_dom_sf"/>
</dbReference>
<gene>
    <name evidence="6" type="ORF">DRP44_04695</name>
</gene>
<keyword evidence="6" id="KW-0645">Protease</keyword>
<evidence type="ECO:0000256" key="2">
    <source>
        <dbReference type="ARBA" id="ARBA00022741"/>
    </source>
</evidence>
<dbReference type="GO" id="GO:0006508">
    <property type="term" value="P:proteolysis"/>
    <property type="evidence" value="ECO:0007669"/>
    <property type="project" value="UniProtKB-KW"/>
</dbReference>
<evidence type="ECO:0000313" key="6">
    <source>
        <dbReference type="EMBL" id="RKX66183.1"/>
    </source>
</evidence>
<sequence length="363" mass="41494">MNQYSETVKRIIKLAYDEAMRLGSVFVGQQHLLLAFIKNRRDYSTSGIRILEQFGVDLNEVKKYIENSQRKSTLVRRVDLKESEDYKRSFILAGKEAEEDHTRGIYGIHLLLGMFNVKGGFVEQFFMNYGINYETLKRLKNAGKNELRQYKEESIPEGGEKFLEKFTRDLNQLAKEGKLDPVIGREDEIERVIQILARRKKNNPVLVGEPGVGKTAIVEGLAQRIVEGIVPGKIKDKVILQLDLTSLIAGTKYRGQFEGRMKVLFEALKEKENAIVFIDELHTILGAGAAEGSLDVANMIKPPLTRGEIQMIGATTYEEYRKYIEKDGALERRFQSISVEETTIEETYDILKGLQSKYEEFHN</sequence>
<protein>
    <submittedName>
        <fullName evidence="6">ATP-dependent Clp protease ATP-binding subunit ClpC</fullName>
    </submittedName>
</protein>
<proteinExistence type="predicted"/>
<dbReference type="InterPro" id="IPR003593">
    <property type="entry name" value="AAA+_ATPase"/>
</dbReference>
<dbReference type="GO" id="GO:0005737">
    <property type="term" value="C:cytoplasm"/>
    <property type="evidence" value="ECO:0007669"/>
    <property type="project" value="TreeGrafter"/>
</dbReference>
<dbReference type="Pfam" id="PF00004">
    <property type="entry name" value="AAA"/>
    <property type="match status" value="1"/>
</dbReference>
<reference evidence="6 7" key="1">
    <citation type="submission" date="2018-06" db="EMBL/GenBank/DDBJ databases">
        <title>Extensive metabolic versatility and redundancy in microbially diverse, dynamic hydrothermal sediments.</title>
        <authorList>
            <person name="Dombrowski N."/>
            <person name="Teske A."/>
            <person name="Baker B.J."/>
        </authorList>
    </citation>
    <scope>NUCLEOTIDE SEQUENCE [LARGE SCALE GENOMIC DNA]</scope>
    <source>
        <strain evidence="6">B35_G9</strain>
    </source>
</reference>
<dbReference type="InterPro" id="IPR003959">
    <property type="entry name" value="ATPase_AAA_core"/>
</dbReference>
<dbReference type="InterPro" id="IPR050130">
    <property type="entry name" value="ClpA_ClpB"/>
</dbReference>
<dbReference type="SUPFAM" id="SSF81923">
    <property type="entry name" value="Double Clp-N motif"/>
    <property type="match status" value="1"/>
</dbReference>